<proteinExistence type="predicted"/>
<protein>
    <submittedName>
        <fullName evidence="1">Uncharacterized protein</fullName>
    </submittedName>
</protein>
<reference evidence="1" key="1">
    <citation type="journal article" date="2021" name="Proc. Natl. Acad. Sci. U.S.A.">
        <title>A Catalog of Tens of Thousands of Viruses from Human Metagenomes Reveals Hidden Associations with Chronic Diseases.</title>
        <authorList>
            <person name="Tisza M.J."/>
            <person name="Buck C.B."/>
        </authorList>
    </citation>
    <scope>NUCLEOTIDE SEQUENCE</scope>
    <source>
        <strain evidence="1">CtoMB99</strain>
    </source>
</reference>
<organism evidence="1">
    <name type="scientific">Siphoviridae sp. ctoMB99</name>
    <dbReference type="NCBI Taxonomy" id="2826459"/>
    <lineage>
        <taxon>Viruses</taxon>
        <taxon>Duplodnaviria</taxon>
        <taxon>Heunggongvirae</taxon>
        <taxon>Uroviricota</taxon>
        <taxon>Caudoviricetes</taxon>
    </lineage>
</organism>
<dbReference type="EMBL" id="BK015023">
    <property type="protein sequence ID" value="DAD87651.1"/>
    <property type="molecule type" value="Genomic_DNA"/>
</dbReference>
<evidence type="ECO:0000313" key="1">
    <source>
        <dbReference type="EMBL" id="DAD87651.1"/>
    </source>
</evidence>
<sequence length="182" mass="19490">MVTKQYVDANGGETEVVIQDDEPTVDFKIWIDTNDNTYGGDTVAIAGGGTGANTSAGARGNLVVPQKPKLLWEGSLTSGSITVPGFSDYEIFAVQLYASLVLARVSSDGYLSVGEFDISTQYAGWATLSGAVMSVSEDTLTLLHNFYVSVHDTNWYQSAADSANIWITAIYGLVRKDDLQGE</sequence>
<accession>A0A8S5N0J9</accession>
<name>A0A8S5N0J9_9CAUD</name>